<dbReference type="Proteomes" id="UP001165667">
    <property type="component" value="Unassembled WGS sequence"/>
</dbReference>
<dbReference type="Gene3D" id="1.10.357.10">
    <property type="entry name" value="Tetracycline Repressor, domain 2"/>
    <property type="match status" value="1"/>
</dbReference>
<protein>
    <submittedName>
        <fullName evidence="6">TetR/AcrR family transcriptional regulator</fullName>
    </submittedName>
</protein>
<dbReference type="Pfam" id="PF14246">
    <property type="entry name" value="TetR_C_7"/>
    <property type="match status" value="1"/>
</dbReference>
<feature type="DNA-binding region" description="H-T-H motif" evidence="4">
    <location>
        <begin position="41"/>
        <end position="60"/>
    </location>
</feature>
<dbReference type="Gene3D" id="1.10.10.60">
    <property type="entry name" value="Homeodomain-like"/>
    <property type="match status" value="1"/>
</dbReference>
<reference evidence="6" key="1">
    <citation type="submission" date="2022-05" db="EMBL/GenBank/DDBJ databases">
        <authorList>
            <person name="Pankratov T."/>
        </authorList>
    </citation>
    <scope>NUCLEOTIDE SEQUENCE</scope>
    <source>
        <strain evidence="6">BP6-180914</strain>
    </source>
</reference>
<dbReference type="SUPFAM" id="SSF46689">
    <property type="entry name" value="Homeodomain-like"/>
    <property type="match status" value="1"/>
</dbReference>
<keyword evidence="1" id="KW-0805">Transcription regulation</keyword>
<dbReference type="EMBL" id="JAMOIM010000019">
    <property type="protein sequence ID" value="MCW6510894.1"/>
    <property type="molecule type" value="Genomic_DNA"/>
</dbReference>
<evidence type="ECO:0000256" key="3">
    <source>
        <dbReference type="ARBA" id="ARBA00023163"/>
    </source>
</evidence>
<gene>
    <name evidence="6" type="ORF">M8523_23070</name>
</gene>
<dbReference type="InterPro" id="IPR023772">
    <property type="entry name" value="DNA-bd_HTH_TetR-type_CS"/>
</dbReference>
<dbReference type="PANTHER" id="PTHR30055:SF146">
    <property type="entry name" value="HTH-TYPE TRANSCRIPTIONAL DUAL REGULATOR CECR"/>
    <property type="match status" value="1"/>
</dbReference>
<dbReference type="Pfam" id="PF00440">
    <property type="entry name" value="TetR_N"/>
    <property type="match status" value="1"/>
</dbReference>
<sequence>MVDATLLSPAEAAERDDGGKRRQIIEGARRVFHHSGFDAASMNEIARTAAVSKGTLYVYFDSKEALFEALIRQDKREQAEQTCRFDEAEAEADLRSALIMVGTRLISLILEPARVAQLRTIIAVSAKFPRIGQAYYEAGPKYGMERLAEFLRSRADDLQIVDYQKAAYHLAELCKSRHLLQAILCVGQQLSREDILDHVSEAVDVFLRAYKVR</sequence>
<keyword evidence="3" id="KW-0804">Transcription</keyword>
<dbReference type="FunFam" id="1.10.10.60:FF:000141">
    <property type="entry name" value="TetR family transcriptional regulator"/>
    <property type="match status" value="1"/>
</dbReference>
<dbReference type="InterPro" id="IPR050109">
    <property type="entry name" value="HTH-type_TetR-like_transc_reg"/>
</dbReference>
<evidence type="ECO:0000256" key="1">
    <source>
        <dbReference type="ARBA" id="ARBA00023015"/>
    </source>
</evidence>
<dbReference type="AlphaFoldDB" id="A0AA42CKT0"/>
<comment type="caution">
    <text evidence="6">The sequence shown here is derived from an EMBL/GenBank/DDBJ whole genome shotgun (WGS) entry which is preliminary data.</text>
</comment>
<accession>A0AA42CKT0</accession>
<dbReference type="GO" id="GO:0003700">
    <property type="term" value="F:DNA-binding transcription factor activity"/>
    <property type="evidence" value="ECO:0007669"/>
    <property type="project" value="TreeGrafter"/>
</dbReference>
<evidence type="ECO:0000313" key="6">
    <source>
        <dbReference type="EMBL" id="MCW6510894.1"/>
    </source>
</evidence>
<evidence type="ECO:0000256" key="2">
    <source>
        <dbReference type="ARBA" id="ARBA00023125"/>
    </source>
</evidence>
<keyword evidence="2 4" id="KW-0238">DNA-binding</keyword>
<dbReference type="InterPro" id="IPR009057">
    <property type="entry name" value="Homeodomain-like_sf"/>
</dbReference>
<evidence type="ECO:0000259" key="5">
    <source>
        <dbReference type="PROSITE" id="PS50977"/>
    </source>
</evidence>
<dbReference type="PROSITE" id="PS50977">
    <property type="entry name" value="HTH_TETR_2"/>
    <property type="match status" value="1"/>
</dbReference>
<dbReference type="InterPro" id="IPR039536">
    <property type="entry name" value="TetR_C_Proteobacteria"/>
</dbReference>
<dbReference type="PANTHER" id="PTHR30055">
    <property type="entry name" value="HTH-TYPE TRANSCRIPTIONAL REGULATOR RUTR"/>
    <property type="match status" value="1"/>
</dbReference>
<evidence type="ECO:0000256" key="4">
    <source>
        <dbReference type="PROSITE-ProRule" id="PRU00335"/>
    </source>
</evidence>
<dbReference type="InterPro" id="IPR001647">
    <property type="entry name" value="HTH_TetR"/>
</dbReference>
<organism evidence="6 7">
    <name type="scientific">Lichenifustis flavocetrariae</name>
    <dbReference type="NCBI Taxonomy" id="2949735"/>
    <lineage>
        <taxon>Bacteria</taxon>
        <taxon>Pseudomonadati</taxon>
        <taxon>Pseudomonadota</taxon>
        <taxon>Alphaproteobacteria</taxon>
        <taxon>Hyphomicrobiales</taxon>
        <taxon>Lichenihabitantaceae</taxon>
        <taxon>Lichenifustis</taxon>
    </lineage>
</organism>
<dbReference type="GO" id="GO:0000976">
    <property type="term" value="F:transcription cis-regulatory region binding"/>
    <property type="evidence" value="ECO:0007669"/>
    <property type="project" value="TreeGrafter"/>
</dbReference>
<dbReference type="RefSeq" id="WP_282587345.1">
    <property type="nucleotide sequence ID" value="NZ_JAMOIM010000019.1"/>
</dbReference>
<feature type="domain" description="HTH tetR-type" evidence="5">
    <location>
        <begin position="18"/>
        <end position="78"/>
    </location>
</feature>
<proteinExistence type="predicted"/>
<evidence type="ECO:0000313" key="7">
    <source>
        <dbReference type="Proteomes" id="UP001165667"/>
    </source>
</evidence>
<keyword evidence="7" id="KW-1185">Reference proteome</keyword>
<dbReference type="PRINTS" id="PR00455">
    <property type="entry name" value="HTHTETR"/>
</dbReference>
<name>A0AA42CKT0_9HYPH</name>
<dbReference type="PROSITE" id="PS01081">
    <property type="entry name" value="HTH_TETR_1"/>
    <property type="match status" value="1"/>
</dbReference>